<proteinExistence type="predicted"/>
<dbReference type="Gene3D" id="3.40.710.10">
    <property type="entry name" value="DD-peptidase/beta-lactamase superfamily"/>
    <property type="match status" value="1"/>
</dbReference>
<feature type="domain" description="Beta-lactamase class A catalytic" evidence="2">
    <location>
        <begin position="20"/>
        <end position="247"/>
    </location>
</feature>
<dbReference type="AlphaFoldDB" id="A0A3N1M7F1"/>
<keyword evidence="4" id="KW-1185">Reference proteome</keyword>
<dbReference type="Pfam" id="PF13354">
    <property type="entry name" value="Beta-lactamase2"/>
    <property type="match status" value="1"/>
</dbReference>
<name>A0A3N1M7F1_9PROT</name>
<dbReference type="GO" id="GO:0008800">
    <property type="term" value="F:beta-lactamase activity"/>
    <property type="evidence" value="ECO:0007669"/>
    <property type="project" value="UniProtKB-EC"/>
</dbReference>
<evidence type="ECO:0000313" key="3">
    <source>
        <dbReference type="EMBL" id="ROP99627.1"/>
    </source>
</evidence>
<sequence>MDALARKLNELCDAQPFTTSWYVRDLTTGAVADRAGTVPTPSASTRKTSIMMAAFKAVHEGRLDLDEMITIEAEYQAGVASGTFHHMTPGVRIPLRDAIVHMIITSDNVSTRIVVDRVDLDELNDYCRAIGLDGTVHRFKIPPLGLPWDHPAEAVTTTTPVDQGRLMELILAGAADEKAAAFLGSTSHWCRYALDILSWQVHRSMIPALLPFGGRICNKTGRGIRGRSDAGLVYRGDRPLYVLTAFVDFIPEELPDGLPGWSGSVALIARLSRACWDGIGKA</sequence>
<organism evidence="3 4">
    <name type="scientific">Stella humosa</name>
    <dbReference type="NCBI Taxonomy" id="94"/>
    <lineage>
        <taxon>Bacteria</taxon>
        <taxon>Pseudomonadati</taxon>
        <taxon>Pseudomonadota</taxon>
        <taxon>Alphaproteobacteria</taxon>
        <taxon>Rhodospirillales</taxon>
        <taxon>Stellaceae</taxon>
        <taxon>Stella</taxon>
    </lineage>
</organism>
<accession>A0A3N1M7F1</accession>
<dbReference type="InterPro" id="IPR012338">
    <property type="entry name" value="Beta-lactam/transpept-like"/>
</dbReference>
<dbReference type="Proteomes" id="UP000278222">
    <property type="component" value="Unassembled WGS sequence"/>
</dbReference>
<evidence type="ECO:0000313" key="4">
    <source>
        <dbReference type="Proteomes" id="UP000278222"/>
    </source>
</evidence>
<gene>
    <name evidence="3" type="ORF">EDC65_1411</name>
</gene>
<dbReference type="EMBL" id="RJKX01000013">
    <property type="protein sequence ID" value="ROP99627.1"/>
    <property type="molecule type" value="Genomic_DNA"/>
</dbReference>
<protein>
    <submittedName>
        <fullName evidence="3">Beta-lactamase class A</fullName>
    </submittedName>
</protein>
<dbReference type="SUPFAM" id="SSF56601">
    <property type="entry name" value="beta-lactamase/transpeptidase-like"/>
    <property type="match status" value="1"/>
</dbReference>
<dbReference type="PANTHER" id="PTHR35333:SF4">
    <property type="entry name" value="SLR0121 PROTEIN"/>
    <property type="match status" value="1"/>
</dbReference>
<dbReference type="GO" id="GO:0030655">
    <property type="term" value="P:beta-lactam antibiotic catabolic process"/>
    <property type="evidence" value="ECO:0007669"/>
    <property type="project" value="InterPro"/>
</dbReference>
<evidence type="ECO:0000256" key="1">
    <source>
        <dbReference type="ARBA" id="ARBA00001526"/>
    </source>
</evidence>
<evidence type="ECO:0000259" key="2">
    <source>
        <dbReference type="Pfam" id="PF13354"/>
    </source>
</evidence>
<dbReference type="GO" id="GO:0046677">
    <property type="term" value="P:response to antibiotic"/>
    <property type="evidence" value="ECO:0007669"/>
    <property type="project" value="InterPro"/>
</dbReference>
<comment type="caution">
    <text evidence="3">The sequence shown here is derived from an EMBL/GenBank/DDBJ whole genome shotgun (WGS) entry which is preliminary data.</text>
</comment>
<dbReference type="InterPro" id="IPR000871">
    <property type="entry name" value="Beta-lactam_class-A"/>
</dbReference>
<reference evidence="3 4" key="1">
    <citation type="submission" date="2018-11" db="EMBL/GenBank/DDBJ databases">
        <title>Genomic Encyclopedia of Type Strains, Phase IV (KMG-IV): sequencing the most valuable type-strain genomes for metagenomic binning, comparative biology and taxonomic classification.</title>
        <authorList>
            <person name="Goeker M."/>
        </authorList>
    </citation>
    <scope>NUCLEOTIDE SEQUENCE [LARGE SCALE GENOMIC DNA]</scope>
    <source>
        <strain evidence="3 4">DSM 5900</strain>
    </source>
</reference>
<dbReference type="PANTHER" id="PTHR35333">
    <property type="entry name" value="BETA-LACTAMASE"/>
    <property type="match status" value="1"/>
</dbReference>
<dbReference type="RefSeq" id="WP_123688998.1">
    <property type="nucleotide sequence ID" value="NZ_AP019700.1"/>
</dbReference>
<comment type="catalytic activity">
    <reaction evidence="1">
        <text>a beta-lactam + H2O = a substituted beta-amino acid</text>
        <dbReference type="Rhea" id="RHEA:20401"/>
        <dbReference type="ChEBI" id="CHEBI:15377"/>
        <dbReference type="ChEBI" id="CHEBI:35627"/>
        <dbReference type="ChEBI" id="CHEBI:140347"/>
        <dbReference type="EC" id="3.5.2.6"/>
    </reaction>
</comment>
<dbReference type="OrthoDB" id="9784149at2"/>
<dbReference type="InterPro" id="IPR045155">
    <property type="entry name" value="Beta-lactam_cat"/>
</dbReference>